<dbReference type="Pfam" id="PF25876">
    <property type="entry name" value="HH_MFP_RND"/>
    <property type="match status" value="1"/>
</dbReference>
<feature type="coiled-coil region" evidence="2">
    <location>
        <begin position="106"/>
        <end position="164"/>
    </location>
</feature>
<evidence type="ECO:0000313" key="7">
    <source>
        <dbReference type="EMBL" id="MDC7718217.1"/>
    </source>
</evidence>
<dbReference type="Gene3D" id="2.40.50.100">
    <property type="match status" value="1"/>
</dbReference>
<dbReference type="RefSeq" id="WP_272752480.1">
    <property type="nucleotide sequence ID" value="NZ_JAQQLF010000016.1"/>
</dbReference>
<dbReference type="Gene3D" id="2.40.30.170">
    <property type="match status" value="1"/>
</dbReference>
<organism evidence="7 8">
    <name type="scientific">Vogesella aquatica</name>
    <dbReference type="NCBI Taxonomy" id="2984206"/>
    <lineage>
        <taxon>Bacteria</taxon>
        <taxon>Pseudomonadati</taxon>
        <taxon>Pseudomonadota</taxon>
        <taxon>Betaproteobacteria</taxon>
        <taxon>Neisseriales</taxon>
        <taxon>Chromobacteriaceae</taxon>
        <taxon>Vogesella</taxon>
    </lineage>
</organism>
<dbReference type="Pfam" id="PF25989">
    <property type="entry name" value="YknX_C"/>
    <property type="match status" value="1"/>
</dbReference>
<evidence type="ECO:0000256" key="1">
    <source>
        <dbReference type="ARBA" id="ARBA00009477"/>
    </source>
</evidence>
<dbReference type="Proteomes" id="UP001219956">
    <property type="component" value="Unassembled WGS sequence"/>
</dbReference>
<gene>
    <name evidence="7" type="ORF">PQU95_13450</name>
</gene>
<dbReference type="Pfam" id="PF25917">
    <property type="entry name" value="BSH_RND"/>
    <property type="match status" value="1"/>
</dbReference>
<dbReference type="EMBL" id="JAQQLF010000016">
    <property type="protein sequence ID" value="MDC7718217.1"/>
    <property type="molecule type" value="Genomic_DNA"/>
</dbReference>
<evidence type="ECO:0000259" key="3">
    <source>
        <dbReference type="Pfam" id="PF25876"/>
    </source>
</evidence>
<comment type="caution">
    <text evidence="7">The sequence shown here is derived from an EMBL/GenBank/DDBJ whole genome shotgun (WGS) entry which is preliminary data.</text>
</comment>
<dbReference type="InterPro" id="IPR058624">
    <property type="entry name" value="MdtA-like_HH"/>
</dbReference>
<feature type="domain" description="Multidrug resistance protein MdtA-like barrel-sandwich hybrid" evidence="4">
    <location>
        <begin position="63"/>
        <end position="195"/>
    </location>
</feature>
<protein>
    <submittedName>
        <fullName evidence="7">Efflux RND transporter periplasmic adaptor subunit</fullName>
    </submittedName>
</protein>
<evidence type="ECO:0000259" key="4">
    <source>
        <dbReference type="Pfam" id="PF25917"/>
    </source>
</evidence>
<dbReference type="Gene3D" id="2.40.420.20">
    <property type="match status" value="1"/>
</dbReference>
<dbReference type="Pfam" id="PF25954">
    <property type="entry name" value="Beta-barrel_RND_2"/>
    <property type="match status" value="1"/>
</dbReference>
<comment type="similarity">
    <text evidence="1">Belongs to the membrane fusion protein (MFP) (TC 8.A.1) family.</text>
</comment>
<dbReference type="InterPro" id="IPR058637">
    <property type="entry name" value="YknX-like_C"/>
</dbReference>
<dbReference type="Gene3D" id="1.10.287.470">
    <property type="entry name" value="Helix hairpin bin"/>
    <property type="match status" value="1"/>
</dbReference>
<accession>A0ABT5J0M9</accession>
<dbReference type="NCBIfam" id="TIGR01730">
    <property type="entry name" value="RND_mfp"/>
    <property type="match status" value="1"/>
</dbReference>
<dbReference type="InterPro" id="IPR006143">
    <property type="entry name" value="RND_pump_MFP"/>
</dbReference>
<dbReference type="PANTHER" id="PTHR30469">
    <property type="entry name" value="MULTIDRUG RESISTANCE PROTEIN MDTA"/>
    <property type="match status" value="1"/>
</dbReference>
<feature type="domain" description="Multidrug resistance protein MdtA-like alpha-helical hairpin" evidence="3">
    <location>
        <begin position="101"/>
        <end position="168"/>
    </location>
</feature>
<feature type="domain" description="YknX-like C-terminal permuted SH3-like" evidence="6">
    <location>
        <begin position="285"/>
        <end position="354"/>
    </location>
</feature>
<keyword evidence="2" id="KW-0175">Coiled coil</keyword>
<evidence type="ECO:0000259" key="5">
    <source>
        <dbReference type="Pfam" id="PF25954"/>
    </source>
</evidence>
<dbReference type="PROSITE" id="PS51257">
    <property type="entry name" value="PROKAR_LIPOPROTEIN"/>
    <property type="match status" value="1"/>
</dbReference>
<reference evidence="7 8" key="1">
    <citation type="submission" date="2023-01" db="EMBL/GenBank/DDBJ databases">
        <title>Novel species of the genus Vogesella isolated from rivers.</title>
        <authorList>
            <person name="Lu H."/>
        </authorList>
    </citation>
    <scope>NUCLEOTIDE SEQUENCE [LARGE SCALE GENOMIC DNA]</scope>
    <source>
        <strain evidence="7 8">DC21W</strain>
    </source>
</reference>
<evidence type="ECO:0000313" key="8">
    <source>
        <dbReference type="Proteomes" id="UP001219956"/>
    </source>
</evidence>
<keyword evidence="8" id="KW-1185">Reference proteome</keyword>
<name>A0ABT5J0M9_9NEIS</name>
<evidence type="ECO:0000259" key="6">
    <source>
        <dbReference type="Pfam" id="PF25989"/>
    </source>
</evidence>
<dbReference type="InterPro" id="IPR058792">
    <property type="entry name" value="Beta-barrel_RND_2"/>
</dbReference>
<dbReference type="InterPro" id="IPR058625">
    <property type="entry name" value="MdtA-like_BSH"/>
</dbReference>
<dbReference type="PANTHER" id="PTHR30469:SF18">
    <property type="entry name" value="RESISTANCE-NODULATION-CELL DIVISION (RND) EFFLUX MEMBRANE FUSION PROTEIN-RELATED"/>
    <property type="match status" value="1"/>
</dbReference>
<dbReference type="SUPFAM" id="SSF111369">
    <property type="entry name" value="HlyD-like secretion proteins"/>
    <property type="match status" value="1"/>
</dbReference>
<sequence>MTPHYHKLALASALLLALTACKEEVKPVEEIRPVRYTIAGAGQQSHLRQFSGEVRARQESRLGFRVAGKVVEKRVSSGDSVKKGQVLAVLDASDYQLDSQAKQAQLAAAQANLAQQAADLKRYRELLAQNFISAAQVERQHTAVQSAQASVQQAQAALSASRNQAGYTSLIADSDGSVSEISIEPGQVVAAGQIVARVAAAGEREVLIQVPENAVGELRQASSFNVKWWAGQQAIPATLRELSGDADPATRTYAARLKLSGQPDGLRLGMTATVEASLPGQHSAAIKLPLSAILDEQGKHYVWVINPKTAKVGRKAVSVGRPDSQGIDITAGLNGGEQVVTAGVHLLRDGQRVTLLAK</sequence>
<proteinExistence type="inferred from homology"/>
<feature type="domain" description="CusB-like beta-barrel" evidence="5">
    <location>
        <begin position="208"/>
        <end position="276"/>
    </location>
</feature>
<evidence type="ECO:0000256" key="2">
    <source>
        <dbReference type="SAM" id="Coils"/>
    </source>
</evidence>